<accession>A0AAU9AQE9</accession>
<feature type="region of interest" description="Disordered" evidence="1">
    <location>
        <begin position="312"/>
        <end position="335"/>
    </location>
</feature>
<sequence>MEYCADAAKDRTMAAHRPHRRIAPSALPAFVLAALALLVPVGSAAAAEPAAGQTRYLQLDPHWTDEPYQWQLDDGTVLSRGVSDAQARAVVAAHPGQERYALETVVMRYPVRIAAACWKRPQAEFERCIEWGKAGPSRARAQAEAESERELEQALQRRRERAAWTGLDAQAVTQRLRRTLAAQGPWEKTPPAQRTPTEFDCAKAGVAPPLPDAGQRHFQAALEAGPRTPAGEAELVAAARAGHWRAAAALAKLALYDDDWESAQSIAAWLLERDVPAGYNALARSLGAANAYEHGSAAPAEREQSARLRWRAAQAGDPGAQMDLADELSESEPDAAERLRACARSRFPDIDR</sequence>
<dbReference type="EMBL" id="AP014940">
    <property type="protein sequence ID" value="BAV99499.1"/>
    <property type="molecule type" value="Genomic_DNA"/>
</dbReference>
<proteinExistence type="predicted"/>
<evidence type="ECO:0000313" key="3">
    <source>
        <dbReference type="Proteomes" id="UP000218824"/>
    </source>
</evidence>
<protein>
    <submittedName>
        <fullName evidence="2">Uncharacterized protein</fullName>
    </submittedName>
</protein>
<dbReference type="KEGG" id="lem:LEN_4012"/>
<organism evidence="2 3">
    <name type="scientific">Lysobacter enzymogenes</name>
    <dbReference type="NCBI Taxonomy" id="69"/>
    <lineage>
        <taxon>Bacteria</taxon>
        <taxon>Pseudomonadati</taxon>
        <taxon>Pseudomonadota</taxon>
        <taxon>Gammaproteobacteria</taxon>
        <taxon>Lysobacterales</taxon>
        <taxon>Lysobacteraceae</taxon>
        <taxon>Lysobacter</taxon>
    </lineage>
</organism>
<dbReference type="AlphaFoldDB" id="A0AAU9AQE9"/>
<feature type="compositionally biased region" description="Acidic residues" evidence="1">
    <location>
        <begin position="324"/>
        <end position="334"/>
    </location>
</feature>
<dbReference type="Proteomes" id="UP000218824">
    <property type="component" value="Chromosome"/>
</dbReference>
<evidence type="ECO:0000256" key="1">
    <source>
        <dbReference type="SAM" id="MobiDB-lite"/>
    </source>
</evidence>
<evidence type="ECO:0000313" key="2">
    <source>
        <dbReference type="EMBL" id="BAV99499.1"/>
    </source>
</evidence>
<name>A0AAU9AQE9_LYSEN</name>
<reference evidence="2 3" key="1">
    <citation type="journal article" date="2017" name="DNA Res.">
        <title>Complete genome sequence and expression profile of the commercial lytic enzyme producer Lysobacter enzymogenes M497-1.</title>
        <authorList>
            <person name="Takami H."/>
            <person name="Toyoda A."/>
            <person name="Uchiyama I."/>
            <person name="Itoh T."/>
            <person name="Takaki Y."/>
            <person name="Arai W."/>
            <person name="Nishi S."/>
            <person name="Kawai M."/>
            <person name="Shinya K."/>
            <person name="Ikeda H."/>
        </authorList>
    </citation>
    <scope>NUCLEOTIDE SEQUENCE [LARGE SCALE GENOMIC DNA]</scope>
    <source>
        <strain evidence="2 3">M497-1</strain>
    </source>
</reference>
<gene>
    <name evidence="2" type="ORF">LEN_4012</name>
</gene>